<dbReference type="SUPFAM" id="SSF55729">
    <property type="entry name" value="Acyl-CoA N-acyltransferases (Nat)"/>
    <property type="match status" value="1"/>
</dbReference>
<dbReference type="STRING" id="1284.SHYC_10325"/>
<sequence>MENTNEYKGLNVGDITVMKNITYTDVDAIRQIANFHTEMLQDDPMAQKGKTAMMCALYEEMIQRRLKYEQEYICVVSEQTQIHAYIWGHFDAPSKTVTIESLYVSEEYRHKGIATTLKRNVERWAKSLRAQQVIGTVLASNTAMLTLNEKLGYRVQKVIMQKELNSD</sequence>
<dbReference type="Proteomes" id="UP000285625">
    <property type="component" value="Unassembled WGS sequence"/>
</dbReference>
<evidence type="ECO:0000313" key="1">
    <source>
        <dbReference type="EMBL" id="RIO45920.1"/>
    </source>
</evidence>
<dbReference type="EMBL" id="QXVO01000015">
    <property type="protein sequence ID" value="RIO45920.1"/>
    <property type="molecule type" value="Genomic_DNA"/>
</dbReference>
<keyword evidence="1" id="KW-0808">Transferase</keyword>
<dbReference type="AlphaFoldDB" id="A0A418JJ65"/>
<accession>A0A418JJ65</accession>
<gene>
    <name evidence="1" type="ORF">BUZ57_06305</name>
</gene>
<dbReference type="Pfam" id="PF00583">
    <property type="entry name" value="Acetyltransf_1"/>
    <property type="match status" value="1"/>
</dbReference>
<protein>
    <submittedName>
        <fullName evidence="1">GNAT family N-acetyltransferase</fullName>
    </submittedName>
</protein>
<dbReference type="InterPro" id="IPR000182">
    <property type="entry name" value="GNAT_dom"/>
</dbReference>
<dbReference type="InterPro" id="IPR016181">
    <property type="entry name" value="Acyl_CoA_acyltransferase"/>
</dbReference>
<reference evidence="1 2" key="1">
    <citation type="journal article" date="2016" name="Front. Microbiol.">
        <title>Comprehensive Phylogenetic Analysis of Bovine Non-aureus Staphylococci Species Based on Whole-Genome Sequencing.</title>
        <authorList>
            <person name="Naushad S."/>
            <person name="Barkema H.W."/>
            <person name="Luby C."/>
            <person name="Condas L.A."/>
            <person name="Nobrega D.B."/>
            <person name="Carson D.A."/>
            <person name="De Buck J."/>
        </authorList>
    </citation>
    <scope>NUCLEOTIDE SEQUENCE [LARGE SCALE GENOMIC DNA]</scope>
    <source>
        <strain evidence="1 2">SNUC 5959</strain>
    </source>
</reference>
<dbReference type="PANTHER" id="PTHR43072">
    <property type="entry name" value="N-ACETYLTRANSFERASE"/>
    <property type="match status" value="1"/>
</dbReference>
<name>A0A418JJ65_STAHY</name>
<dbReference type="GO" id="GO:0016747">
    <property type="term" value="F:acyltransferase activity, transferring groups other than amino-acyl groups"/>
    <property type="evidence" value="ECO:0007669"/>
    <property type="project" value="InterPro"/>
</dbReference>
<proteinExistence type="predicted"/>
<dbReference type="PROSITE" id="PS51186">
    <property type="entry name" value="GNAT"/>
    <property type="match status" value="1"/>
</dbReference>
<dbReference type="CDD" id="cd04301">
    <property type="entry name" value="NAT_SF"/>
    <property type="match status" value="1"/>
</dbReference>
<organism evidence="1 2">
    <name type="scientific">Staphylococcus hyicus</name>
    <dbReference type="NCBI Taxonomy" id="1284"/>
    <lineage>
        <taxon>Bacteria</taxon>
        <taxon>Bacillati</taxon>
        <taxon>Bacillota</taxon>
        <taxon>Bacilli</taxon>
        <taxon>Bacillales</taxon>
        <taxon>Staphylococcaceae</taxon>
        <taxon>Staphylococcus</taxon>
    </lineage>
</organism>
<evidence type="ECO:0000313" key="2">
    <source>
        <dbReference type="Proteomes" id="UP000285625"/>
    </source>
</evidence>
<dbReference type="PANTHER" id="PTHR43072:SF58">
    <property type="entry name" value="N-ACETYLTRANSFERASE DOMAIN-CONTAINING PROTEIN"/>
    <property type="match status" value="1"/>
</dbReference>
<comment type="caution">
    <text evidence="1">The sequence shown here is derived from an EMBL/GenBank/DDBJ whole genome shotgun (WGS) entry which is preliminary data.</text>
</comment>
<dbReference type="Gene3D" id="3.40.630.30">
    <property type="match status" value="1"/>
</dbReference>